<protein>
    <submittedName>
        <fullName evidence="2">Uncharacterized protein</fullName>
    </submittedName>
</protein>
<feature type="region of interest" description="Disordered" evidence="1">
    <location>
        <begin position="173"/>
        <end position="219"/>
    </location>
</feature>
<keyword evidence="3" id="KW-1185">Reference proteome</keyword>
<evidence type="ECO:0000256" key="1">
    <source>
        <dbReference type="SAM" id="MobiDB-lite"/>
    </source>
</evidence>
<evidence type="ECO:0000313" key="2">
    <source>
        <dbReference type="EMBL" id="KAK4237410.1"/>
    </source>
</evidence>
<feature type="region of interest" description="Disordered" evidence="1">
    <location>
        <begin position="330"/>
        <end position="352"/>
    </location>
</feature>
<feature type="compositionally biased region" description="Low complexity" evidence="1">
    <location>
        <begin position="208"/>
        <end position="219"/>
    </location>
</feature>
<sequence>MASNVAAASPSLLDEPVDYRDLKEWIAQQEIHPKPLTPLQQRAIADLKRSLEPDIGDRDWVSLLNLFKQASGAASEFKEDLADNGGWAYQCTLKLNAEAEQMVFPNLDAGFVPGETGTPCAPGFARKKDAKQYAAKCCIEWLMANGHMPSDGKSVTFPKSKAKPAAKAVAALKKQAASANGNTNGTTTTTTSTTKVTPKKRPHSPSQDTTPTNTTNPIDITDEDILATQRVTHLCQQLGITPPQYRITPSTSTTSTTSDSSGAAYFDGYPDFGADSVKVPDGLGRVASVYGKKNARERIAEEVLAWLVAEEKRRGEELAGLLALTQQMLTQQAQQAGDGNGDGEEGVALKGE</sequence>
<reference evidence="2" key="1">
    <citation type="journal article" date="2023" name="Mol. Phylogenet. Evol.">
        <title>Genome-scale phylogeny and comparative genomics of the fungal order Sordariales.</title>
        <authorList>
            <person name="Hensen N."/>
            <person name="Bonometti L."/>
            <person name="Westerberg I."/>
            <person name="Brannstrom I.O."/>
            <person name="Guillou S."/>
            <person name="Cros-Aarteil S."/>
            <person name="Calhoun S."/>
            <person name="Haridas S."/>
            <person name="Kuo A."/>
            <person name="Mondo S."/>
            <person name="Pangilinan J."/>
            <person name="Riley R."/>
            <person name="LaButti K."/>
            <person name="Andreopoulos B."/>
            <person name="Lipzen A."/>
            <person name="Chen C."/>
            <person name="Yan M."/>
            <person name="Daum C."/>
            <person name="Ng V."/>
            <person name="Clum A."/>
            <person name="Steindorff A."/>
            <person name="Ohm R.A."/>
            <person name="Martin F."/>
            <person name="Silar P."/>
            <person name="Natvig D.O."/>
            <person name="Lalanne C."/>
            <person name="Gautier V."/>
            <person name="Ament-Velasquez S.L."/>
            <person name="Kruys A."/>
            <person name="Hutchinson M.I."/>
            <person name="Powell A.J."/>
            <person name="Barry K."/>
            <person name="Miller A.N."/>
            <person name="Grigoriev I.V."/>
            <person name="Debuchy R."/>
            <person name="Gladieux P."/>
            <person name="Hiltunen Thoren M."/>
            <person name="Johannesson H."/>
        </authorList>
    </citation>
    <scope>NUCLEOTIDE SEQUENCE</scope>
    <source>
        <strain evidence="2">CBS 532.94</strain>
    </source>
</reference>
<comment type="caution">
    <text evidence="2">The sequence shown here is derived from an EMBL/GenBank/DDBJ whole genome shotgun (WGS) entry which is preliminary data.</text>
</comment>
<dbReference type="EMBL" id="MU860140">
    <property type="protein sequence ID" value="KAK4237410.1"/>
    <property type="molecule type" value="Genomic_DNA"/>
</dbReference>
<dbReference type="Proteomes" id="UP001303760">
    <property type="component" value="Unassembled WGS sequence"/>
</dbReference>
<feature type="compositionally biased region" description="Low complexity" evidence="1">
    <location>
        <begin position="173"/>
        <end position="194"/>
    </location>
</feature>
<organism evidence="2 3">
    <name type="scientific">Achaetomium macrosporum</name>
    <dbReference type="NCBI Taxonomy" id="79813"/>
    <lineage>
        <taxon>Eukaryota</taxon>
        <taxon>Fungi</taxon>
        <taxon>Dikarya</taxon>
        <taxon>Ascomycota</taxon>
        <taxon>Pezizomycotina</taxon>
        <taxon>Sordariomycetes</taxon>
        <taxon>Sordariomycetidae</taxon>
        <taxon>Sordariales</taxon>
        <taxon>Chaetomiaceae</taxon>
        <taxon>Achaetomium</taxon>
    </lineage>
</organism>
<name>A0AAN7HDF5_9PEZI</name>
<evidence type="ECO:0000313" key="3">
    <source>
        <dbReference type="Proteomes" id="UP001303760"/>
    </source>
</evidence>
<dbReference type="AlphaFoldDB" id="A0AAN7HDF5"/>
<reference evidence="2" key="2">
    <citation type="submission" date="2023-05" db="EMBL/GenBank/DDBJ databases">
        <authorList>
            <consortium name="Lawrence Berkeley National Laboratory"/>
            <person name="Steindorff A."/>
            <person name="Hensen N."/>
            <person name="Bonometti L."/>
            <person name="Westerberg I."/>
            <person name="Brannstrom I.O."/>
            <person name="Guillou S."/>
            <person name="Cros-Aarteil S."/>
            <person name="Calhoun S."/>
            <person name="Haridas S."/>
            <person name="Kuo A."/>
            <person name="Mondo S."/>
            <person name="Pangilinan J."/>
            <person name="Riley R."/>
            <person name="Labutti K."/>
            <person name="Andreopoulos B."/>
            <person name="Lipzen A."/>
            <person name="Chen C."/>
            <person name="Yanf M."/>
            <person name="Daum C."/>
            <person name="Ng V."/>
            <person name="Clum A."/>
            <person name="Ohm R."/>
            <person name="Martin F."/>
            <person name="Silar P."/>
            <person name="Natvig D."/>
            <person name="Lalanne C."/>
            <person name="Gautier V."/>
            <person name="Ament-Velasquez S.L."/>
            <person name="Kruys A."/>
            <person name="Hutchinson M.I."/>
            <person name="Powell A.J."/>
            <person name="Barry K."/>
            <person name="Miller A.N."/>
            <person name="Grigoriev I.V."/>
            <person name="Debuchy R."/>
            <person name="Gladieux P."/>
            <person name="Thoren M.H."/>
            <person name="Johannesson H."/>
        </authorList>
    </citation>
    <scope>NUCLEOTIDE SEQUENCE</scope>
    <source>
        <strain evidence="2">CBS 532.94</strain>
    </source>
</reference>
<accession>A0AAN7HDF5</accession>
<gene>
    <name evidence="2" type="ORF">C8A03DRAFT_34657</name>
</gene>
<proteinExistence type="predicted"/>